<keyword evidence="3" id="KW-1185">Reference proteome</keyword>
<dbReference type="Proteomes" id="UP000630135">
    <property type="component" value="Unassembled WGS sequence"/>
</dbReference>
<reference evidence="2" key="1">
    <citation type="journal article" date="2014" name="Int. J. Syst. Evol. Microbiol.">
        <title>Complete genome of a new Firmicutes species belonging to the dominant human colonic microbiota ('Ruminococcus bicirculans') reveals two chromosomes and a selective capacity to utilize plant glucans.</title>
        <authorList>
            <consortium name="NISC Comparative Sequencing Program"/>
            <person name="Wegmann U."/>
            <person name="Louis P."/>
            <person name="Goesmann A."/>
            <person name="Henrissat B."/>
            <person name="Duncan S.H."/>
            <person name="Flint H.J."/>
        </authorList>
    </citation>
    <scope>NUCLEOTIDE SEQUENCE</scope>
    <source>
        <strain evidence="2">CGMCC 1.8884</strain>
    </source>
</reference>
<evidence type="ECO:0000313" key="4">
    <source>
        <dbReference type="Proteomes" id="UP000652720"/>
    </source>
</evidence>
<reference evidence="1" key="4">
    <citation type="submission" date="2023-08" db="EMBL/GenBank/DDBJ databases">
        <authorList>
            <person name="Sun Q."/>
            <person name="Zhou Y."/>
        </authorList>
    </citation>
    <scope>NUCLEOTIDE SEQUENCE</scope>
    <source>
        <strain evidence="2">CGMCC 1.8884</strain>
        <strain evidence="1">CGMCC 1.8885</strain>
    </source>
</reference>
<dbReference type="RefSeq" id="WP_017870626.1">
    <property type="nucleotide sequence ID" value="NZ_BMLZ01000024.1"/>
</dbReference>
<dbReference type="EMBL" id="BMLZ01000024">
    <property type="protein sequence ID" value="GGP30322.1"/>
    <property type="molecule type" value="Genomic_DNA"/>
</dbReference>
<dbReference type="SUPFAM" id="SSF47413">
    <property type="entry name" value="lambda repressor-like DNA-binding domains"/>
    <property type="match status" value="1"/>
</dbReference>
<accession>A0AAV4KC11</accession>
<dbReference type="InterPro" id="IPR010982">
    <property type="entry name" value="Lambda_DNA-bd_dom_sf"/>
</dbReference>
<sequence length="138" mass="14349">MSKTAQEWQQILGLNTPPDDEFLASLNALEGQDVVEGGGLEARGLTAAPMTPAELVGALVVQSAGEAFKAARQEQQLTVRGAAQAWGVSPGRVSQMESPEANLYMSTVGSAALKMGYRAKLVLEPLEGGQAIVAPLGE</sequence>
<dbReference type="GO" id="GO:0003677">
    <property type="term" value="F:DNA binding"/>
    <property type="evidence" value="ECO:0007669"/>
    <property type="project" value="InterPro"/>
</dbReference>
<evidence type="ECO:0000313" key="3">
    <source>
        <dbReference type="Proteomes" id="UP000630135"/>
    </source>
</evidence>
<dbReference type="Proteomes" id="UP000652720">
    <property type="component" value="Unassembled WGS sequence"/>
</dbReference>
<comment type="caution">
    <text evidence="1">The sequence shown here is derived from an EMBL/GenBank/DDBJ whole genome shotgun (WGS) entry which is preliminary data.</text>
</comment>
<protein>
    <recommendedName>
        <fullName evidence="5">XRE family transcriptional regulator</fullName>
    </recommendedName>
</protein>
<evidence type="ECO:0000313" key="2">
    <source>
        <dbReference type="EMBL" id="GGP30322.1"/>
    </source>
</evidence>
<dbReference type="EMBL" id="BMMA01000024">
    <property type="protein sequence ID" value="GGI88129.1"/>
    <property type="molecule type" value="Genomic_DNA"/>
</dbReference>
<name>A0AAV4KC11_9DEIO</name>
<proteinExistence type="predicted"/>
<reference evidence="3" key="3">
    <citation type="journal article" date="2019" name="Int. J. Syst. Evol. Microbiol.">
        <title>The Global Catalogue of Microorganisms (GCM) 10K type strain sequencing project: providing services to taxonomists for standard genome sequencing and annotation.</title>
        <authorList>
            <consortium name="The Broad Institute Genomics Platform"/>
            <consortium name="The Broad Institute Genome Sequencing Center for Infectious Disease"/>
            <person name="Wu L."/>
            <person name="Ma J."/>
        </authorList>
    </citation>
    <scope>NUCLEOTIDE SEQUENCE [LARGE SCALE GENOMIC DNA]</scope>
    <source>
        <strain evidence="3">CGMCC 1.8884</strain>
    </source>
</reference>
<dbReference type="GeneID" id="59166905"/>
<gene>
    <name evidence="2" type="ORF">GCM10008021_19730</name>
    <name evidence="1" type="ORF">GCM10010914_23150</name>
</gene>
<dbReference type="Gene3D" id="1.10.260.40">
    <property type="entry name" value="lambda repressor-like DNA-binding domains"/>
    <property type="match status" value="1"/>
</dbReference>
<reference evidence="1" key="2">
    <citation type="journal article" date="2014" name="Int. J. Syst. Evol. Microbiol.">
        <title>Complete genome sequence of Corynebacterium casei LMG S-19264T (=DSM 44701T), isolated from a smear-ripened cheese.</title>
        <authorList>
            <consortium name="US DOE Joint Genome Institute (JGI-PGF)"/>
            <person name="Walter F."/>
            <person name="Albersmeier A."/>
            <person name="Kalinowski J."/>
            <person name="Ruckert C."/>
        </authorList>
    </citation>
    <scope>NUCLEOTIDE SEQUENCE</scope>
    <source>
        <strain evidence="1">CGMCC 1.8885</strain>
    </source>
</reference>
<evidence type="ECO:0008006" key="5">
    <source>
        <dbReference type="Google" id="ProtNLM"/>
    </source>
</evidence>
<evidence type="ECO:0000313" key="1">
    <source>
        <dbReference type="EMBL" id="GGI88129.1"/>
    </source>
</evidence>
<organism evidence="1 4">
    <name type="scientific">Deinococcus wulumuqiensis</name>
    <dbReference type="NCBI Taxonomy" id="980427"/>
    <lineage>
        <taxon>Bacteria</taxon>
        <taxon>Thermotogati</taxon>
        <taxon>Deinococcota</taxon>
        <taxon>Deinococci</taxon>
        <taxon>Deinococcales</taxon>
        <taxon>Deinococcaceae</taxon>
        <taxon>Deinococcus</taxon>
    </lineage>
</organism>
<dbReference type="AlphaFoldDB" id="A0AAV4KC11"/>